<evidence type="ECO:0000256" key="2">
    <source>
        <dbReference type="ARBA" id="ARBA00009994"/>
    </source>
</evidence>
<evidence type="ECO:0000256" key="1">
    <source>
        <dbReference type="ARBA" id="ARBA00004123"/>
    </source>
</evidence>
<gene>
    <name evidence="9" type="ORF">FA15DRAFT_699260</name>
</gene>
<keyword evidence="4 8" id="KW-0805">Transcription regulation</keyword>
<dbReference type="GO" id="GO:0003712">
    <property type="term" value="F:transcription coregulator activity"/>
    <property type="evidence" value="ECO:0007669"/>
    <property type="project" value="InterPro"/>
</dbReference>
<dbReference type="PANTHER" id="PTHR21428:SF11">
    <property type="entry name" value="MEDIATOR OF RNA POLYMERASE II TRANSCRIPTION SUBUNIT 7"/>
    <property type="match status" value="1"/>
</dbReference>
<sequence length="259" mass="29519">MDDDTEHELRNPFPSPPSHYTKYSSHNLKLLALLKDRLPLDADISTVNQRDLLSDQKDLPDWDLVQLEKPRVDWILDEPEPYYEVYGERFPVKEKPPSTLAELGGGTQLYSSNPADDRRPTLVAILKSLLVTYSNVIALLVESPPADDAVPEWQRQVEWIVLLSQNLTNAANNIRPMQARFNLELMMKRQLELRREETKSIHAKCDALEAKLKELRTTPTEISPDALRASFPDKTQGANEKPALLSLTNNDVLDWAENI</sequence>
<evidence type="ECO:0000256" key="7">
    <source>
        <dbReference type="ARBA" id="ARBA00023242"/>
    </source>
</evidence>
<dbReference type="InterPro" id="IPR009244">
    <property type="entry name" value="Mediatior_Med7"/>
</dbReference>
<organism evidence="9 10">
    <name type="scientific">Coprinopsis marcescibilis</name>
    <name type="common">Agaric fungus</name>
    <name type="synonym">Psathyrella marcescibilis</name>
    <dbReference type="NCBI Taxonomy" id="230819"/>
    <lineage>
        <taxon>Eukaryota</taxon>
        <taxon>Fungi</taxon>
        <taxon>Dikarya</taxon>
        <taxon>Basidiomycota</taxon>
        <taxon>Agaricomycotina</taxon>
        <taxon>Agaricomycetes</taxon>
        <taxon>Agaricomycetidae</taxon>
        <taxon>Agaricales</taxon>
        <taxon>Agaricineae</taxon>
        <taxon>Psathyrellaceae</taxon>
        <taxon>Coprinopsis</taxon>
    </lineage>
</organism>
<dbReference type="STRING" id="230819.A0A5C3LG19"/>
<keyword evidence="7 8" id="KW-0539">Nucleus</keyword>
<dbReference type="GO" id="GO:0006357">
    <property type="term" value="P:regulation of transcription by RNA polymerase II"/>
    <property type="evidence" value="ECO:0007669"/>
    <property type="project" value="InterPro"/>
</dbReference>
<dbReference type="Proteomes" id="UP000307440">
    <property type="component" value="Unassembled WGS sequence"/>
</dbReference>
<comment type="subcellular location">
    <subcellularLocation>
        <location evidence="1 8">Nucleus</location>
    </subcellularLocation>
</comment>
<dbReference type="GO" id="GO:0016592">
    <property type="term" value="C:mediator complex"/>
    <property type="evidence" value="ECO:0007669"/>
    <property type="project" value="InterPro"/>
</dbReference>
<dbReference type="EMBL" id="ML210146">
    <property type="protein sequence ID" value="TFK30836.1"/>
    <property type="molecule type" value="Genomic_DNA"/>
</dbReference>
<evidence type="ECO:0000313" key="10">
    <source>
        <dbReference type="Proteomes" id="UP000307440"/>
    </source>
</evidence>
<evidence type="ECO:0000256" key="8">
    <source>
        <dbReference type="RuleBase" id="RU364060"/>
    </source>
</evidence>
<comment type="similarity">
    <text evidence="2 8">Belongs to the Mediator complex subunit 7 family.</text>
</comment>
<evidence type="ECO:0000256" key="4">
    <source>
        <dbReference type="ARBA" id="ARBA00023015"/>
    </source>
</evidence>
<dbReference type="GO" id="GO:0070847">
    <property type="term" value="C:core mediator complex"/>
    <property type="evidence" value="ECO:0007669"/>
    <property type="project" value="TreeGrafter"/>
</dbReference>
<dbReference type="InterPro" id="IPR037212">
    <property type="entry name" value="Med7/Med21-like"/>
</dbReference>
<evidence type="ECO:0000256" key="6">
    <source>
        <dbReference type="ARBA" id="ARBA00023163"/>
    </source>
</evidence>
<keyword evidence="10" id="KW-1185">Reference proteome</keyword>
<dbReference type="Pfam" id="PF05983">
    <property type="entry name" value="Med7"/>
    <property type="match status" value="1"/>
</dbReference>
<protein>
    <recommendedName>
        <fullName evidence="3 8">Mediator of RNA polymerase II transcription subunit 7</fullName>
    </recommendedName>
</protein>
<dbReference type="SUPFAM" id="SSF140718">
    <property type="entry name" value="Mediator hinge subcomplex-like"/>
    <property type="match status" value="1"/>
</dbReference>
<accession>A0A5C3LG19</accession>
<proteinExistence type="inferred from homology"/>
<evidence type="ECO:0000256" key="5">
    <source>
        <dbReference type="ARBA" id="ARBA00023159"/>
    </source>
</evidence>
<dbReference type="Gene3D" id="6.10.140.200">
    <property type="match status" value="1"/>
</dbReference>
<comment type="subunit">
    <text evidence="8">Component of the Mediator complex.</text>
</comment>
<comment type="function">
    <text evidence="8">Component of the Mediator complex, a coactivator involved in the regulated transcription of nearly all RNA polymerase II-dependent genes. Mediator functions as a bridge to convey information from gene-specific regulatory proteins to the basal RNA polymerase II transcription machinery.</text>
</comment>
<keyword evidence="5 8" id="KW-0010">Activator</keyword>
<keyword evidence="6 8" id="KW-0804">Transcription</keyword>
<reference evidence="9 10" key="1">
    <citation type="journal article" date="2019" name="Nat. Ecol. Evol.">
        <title>Megaphylogeny resolves global patterns of mushroom evolution.</title>
        <authorList>
            <person name="Varga T."/>
            <person name="Krizsan K."/>
            <person name="Foldi C."/>
            <person name="Dima B."/>
            <person name="Sanchez-Garcia M."/>
            <person name="Sanchez-Ramirez S."/>
            <person name="Szollosi G.J."/>
            <person name="Szarkandi J.G."/>
            <person name="Papp V."/>
            <person name="Albert L."/>
            <person name="Andreopoulos W."/>
            <person name="Angelini C."/>
            <person name="Antonin V."/>
            <person name="Barry K.W."/>
            <person name="Bougher N.L."/>
            <person name="Buchanan P."/>
            <person name="Buyck B."/>
            <person name="Bense V."/>
            <person name="Catcheside P."/>
            <person name="Chovatia M."/>
            <person name="Cooper J."/>
            <person name="Damon W."/>
            <person name="Desjardin D."/>
            <person name="Finy P."/>
            <person name="Geml J."/>
            <person name="Haridas S."/>
            <person name="Hughes K."/>
            <person name="Justo A."/>
            <person name="Karasinski D."/>
            <person name="Kautmanova I."/>
            <person name="Kiss B."/>
            <person name="Kocsube S."/>
            <person name="Kotiranta H."/>
            <person name="LaButti K.M."/>
            <person name="Lechner B.E."/>
            <person name="Liimatainen K."/>
            <person name="Lipzen A."/>
            <person name="Lukacs Z."/>
            <person name="Mihaltcheva S."/>
            <person name="Morgado L.N."/>
            <person name="Niskanen T."/>
            <person name="Noordeloos M.E."/>
            <person name="Ohm R.A."/>
            <person name="Ortiz-Santana B."/>
            <person name="Ovrebo C."/>
            <person name="Racz N."/>
            <person name="Riley R."/>
            <person name="Savchenko A."/>
            <person name="Shiryaev A."/>
            <person name="Soop K."/>
            <person name="Spirin V."/>
            <person name="Szebenyi C."/>
            <person name="Tomsovsky M."/>
            <person name="Tulloss R.E."/>
            <person name="Uehling J."/>
            <person name="Grigoriev I.V."/>
            <person name="Vagvolgyi C."/>
            <person name="Papp T."/>
            <person name="Martin F.M."/>
            <person name="Miettinen O."/>
            <person name="Hibbett D.S."/>
            <person name="Nagy L.G."/>
        </authorList>
    </citation>
    <scope>NUCLEOTIDE SEQUENCE [LARGE SCALE GENOMIC DNA]</scope>
    <source>
        <strain evidence="9 10">CBS 121175</strain>
    </source>
</reference>
<evidence type="ECO:0000256" key="3">
    <source>
        <dbReference type="ARBA" id="ARBA00020631"/>
    </source>
</evidence>
<dbReference type="InterPro" id="IPR044888">
    <property type="entry name" value="Mediatior_Med7_sf"/>
</dbReference>
<evidence type="ECO:0000313" key="9">
    <source>
        <dbReference type="EMBL" id="TFK30836.1"/>
    </source>
</evidence>
<dbReference type="AlphaFoldDB" id="A0A5C3LG19"/>
<dbReference type="OrthoDB" id="10253553at2759"/>
<dbReference type="PANTHER" id="PTHR21428">
    <property type="entry name" value="MEDIATOR OF RNA POLYMERASE II TRANSCRIPTION SUBUNIT 7"/>
    <property type="match status" value="1"/>
</dbReference>
<name>A0A5C3LG19_COPMA</name>